<dbReference type="KEGG" id="ker:91104287"/>
<dbReference type="AlphaFoldDB" id="A0AAX4KPY9"/>
<evidence type="ECO:0000313" key="4">
    <source>
        <dbReference type="EMBL" id="WWD07388.1"/>
    </source>
</evidence>
<dbReference type="GO" id="GO:0016787">
    <property type="term" value="F:hydrolase activity"/>
    <property type="evidence" value="ECO:0007669"/>
    <property type="project" value="UniProtKB-KW"/>
</dbReference>
<gene>
    <name evidence="4" type="ORF">V865_005486</name>
</gene>
<dbReference type="EMBL" id="CP144089">
    <property type="protein sequence ID" value="WWD07388.1"/>
    <property type="molecule type" value="Genomic_DNA"/>
</dbReference>
<comment type="similarity">
    <text evidence="2">Belongs to the AB hydrolase superfamily. Epoxide hydrolase family.</text>
</comment>
<dbReference type="InterPro" id="IPR000073">
    <property type="entry name" value="AB_hydrolase_1"/>
</dbReference>
<evidence type="ECO:0000256" key="1">
    <source>
        <dbReference type="ARBA" id="ARBA00022801"/>
    </source>
</evidence>
<evidence type="ECO:0000313" key="5">
    <source>
        <dbReference type="Proteomes" id="UP001358614"/>
    </source>
</evidence>
<dbReference type="GeneID" id="91104287"/>
<evidence type="ECO:0000259" key="3">
    <source>
        <dbReference type="Pfam" id="PF00561"/>
    </source>
</evidence>
<dbReference type="Proteomes" id="UP001358614">
    <property type="component" value="Chromosome 1"/>
</dbReference>
<protein>
    <recommendedName>
        <fullName evidence="3">AB hydrolase-1 domain-containing protein</fullName>
    </recommendedName>
</protein>
<dbReference type="RefSeq" id="XP_066085355.1">
    <property type="nucleotide sequence ID" value="XM_066229258.1"/>
</dbReference>
<name>A0AAX4KPY9_9TREE</name>
<dbReference type="InterPro" id="IPR000639">
    <property type="entry name" value="Epox_hydrolase-like"/>
</dbReference>
<evidence type="ECO:0000256" key="2">
    <source>
        <dbReference type="ARBA" id="ARBA00038334"/>
    </source>
</evidence>
<organism evidence="4 5">
    <name type="scientific">Kwoniella europaea PYCC6329</name>
    <dbReference type="NCBI Taxonomy" id="1423913"/>
    <lineage>
        <taxon>Eukaryota</taxon>
        <taxon>Fungi</taxon>
        <taxon>Dikarya</taxon>
        <taxon>Basidiomycota</taxon>
        <taxon>Agaricomycotina</taxon>
        <taxon>Tremellomycetes</taxon>
        <taxon>Tremellales</taxon>
        <taxon>Cryptococcaceae</taxon>
        <taxon>Kwoniella</taxon>
    </lineage>
</organism>
<keyword evidence="1" id="KW-0378">Hydrolase</keyword>
<keyword evidence="5" id="KW-1185">Reference proteome</keyword>
<sequence length="296" mass="34018">MRRTFTEEPSNWNHGKQEISPGVNIHYVDVQPSSFNSHLSRPASEKTILLIHGFPQTWYCWRQVIRPLSESGLRVIAVDYRGAGDSDRPRDGYDKLTMSRDIHTLYKDKLGIDKVILVGSDIGSMVASNLAMQFEGDVEALITFEAPIPGTQSYDKATTEPSSTWSFLWHFFFHNQADLPELLIQGKEKEYIGHFFHRLCYDPSFLTDKDLETYTKAFSAPGAIRCGLDTYRSFHQDVKDFREISPMQEFIEDQTKEYSNDVSFELVPKSFHWIPEENPEGFLDAVSGFLKDKKIL</sequence>
<dbReference type="SUPFAM" id="SSF53474">
    <property type="entry name" value="alpha/beta-Hydrolases"/>
    <property type="match status" value="1"/>
</dbReference>
<dbReference type="Pfam" id="PF00561">
    <property type="entry name" value="Abhydrolase_1"/>
    <property type="match status" value="1"/>
</dbReference>
<accession>A0AAX4KPY9</accession>
<proteinExistence type="inferred from homology"/>
<dbReference type="InterPro" id="IPR029058">
    <property type="entry name" value="AB_hydrolase_fold"/>
</dbReference>
<dbReference type="Gene3D" id="3.40.50.1820">
    <property type="entry name" value="alpha/beta hydrolase"/>
    <property type="match status" value="1"/>
</dbReference>
<feature type="domain" description="AB hydrolase-1" evidence="3">
    <location>
        <begin position="47"/>
        <end position="173"/>
    </location>
</feature>
<dbReference type="PRINTS" id="PR00412">
    <property type="entry name" value="EPOXHYDRLASE"/>
</dbReference>
<reference evidence="4 5" key="1">
    <citation type="submission" date="2024-01" db="EMBL/GenBank/DDBJ databases">
        <title>Comparative genomics of Cryptococcus and Kwoniella reveals pathogenesis evolution and contrasting modes of karyotype evolution via chromosome fusion or intercentromeric recombination.</title>
        <authorList>
            <person name="Coelho M.A."/>
            <person name="David-Palma M."/>
            <person name="Shea T."/>
            <person name="Bowers K."/>
            <person name="McGinley-Smith S."/>
            <person name="Mohammad A.W."/>
            <person name="Gnirke A."/>
            <person name="Yurkov A.M."/>
            <person name="Nowrousian M."/>
            <person name="Sun S."/>
            <person name="Cuomo C.A."/>
            <person name="Heitman J."/>
        </authorList>
    </citation>
    <scope>NUCLEOTIDE SEQUENCE [LARGE SCALE GENOMIC DNA]</scope>
    <source>
        <strain evidence="4 5">PYCC6329</strain>
    </source>
</reference>
<dbReference type="PANTHER" id="PTHR43329">
    <property type="entry name" value="EPOXIDE HYDROLASE"/>
    <property type="match status" value="1"/>
</dbReference>